<sequence>MEGRKLIRMRGSQHLRQRLLLATLSGVPIRIDEIRAQDAAPGLRDYEASLLRLLEKISNGSMVEINETGTKLRYKPGVLAGGRDLVHDCGTGRAIGYFLEPLILLGLFGKTALSITLKGVTNDNTDPFVDTFRTATLPMLKHFGVQIEDLELKIVSRGAPPLGGGEVRLKVPIVPQSLLAVRWVDEGMVKRVRGVAYSTRVSPHMSNRMVDAARGVLNRLLPDVYIFTDHYSGQESGKSPGYGISLVAETTSGCLISSEAAANCSKSEEGDVRNDKAHAQVLPEDIGAQAAMQLLEEIKQGGVVDTARQGLLFLLCGLCPADVSKVRVGKLSPHGIRTLRHIKEFLGVQFNIKPDPVTGTVILTCVGSGYRNISRKLS</sequence>
<protein>
    <submittedName>
        <fullName evidence="1">Uncharacterized protein</fullName>
    </submittedName>
</protein>
<name>A0ACC2AP13_DIPCM</name>
<dbReference type="Proteomes" id="UP001162992">
    <property type="component" value="Chromosome 20"/>
</dbReference>
<evidence type="ECO:0000313" key="1">
    <source>
        <dbReference type="EMBL" id="KAJ7519289.1"/>
    </source>
</evidence>
<evidence type="ECO:0000313" key="2">
    <source>
        <dbReference type="Proteomes" id="UP001162992"/>
    </source>
</evidence>
<organism evidence="1 2">
    <name type="scientific">Diphasiastrum complanatum</name>
    <name type="common">Issler's clubmoss</name>
    <name type="synonym">Lycopodium complanatum</name>
    <dbReference type="NCBI Taxonomy" id="34168"/>
    <lineage>
        <taxon>Eukaryota</taxon>
        <taxon>Viridiplantae</taxon>
        <taxon>Streptophyta</taxon>
        <taxon>Embryophyta</taxon>
        <taxon>Tracheophyta</taxon>
        <taxon>Lycopodiopsida</taxon>
        <taxon>Lycopodiales</taxon>
        <taxon>Lycopodiaceae</taxon>
        <taxon>Lycopodioideae</taxon>
        <taxon>Diphasiastrum</taxon>
    </lineage>
</organism>
<comment type="caution">
    <text evidence="1">The sequence shown here is derived from an EMBL/GenBank/DDBJ whole genome shotgun (WGS) entry which is preliminary data.</text>
</comment>
<dbReference type="EMBL" id="CM055111">
    <property type="protein sequence ID" value="KAJ7519289.1"/>
    <property type="molecule type" value="Genomic_DNA"/>
</dbReference>
<keyword evidence="2" id="KW-1185">Reference proteome</keyword>
<gene>
    <name evidence="1" type="ORF">O6H91_20G032200</name>
</gene>
<reference evidence="2" key="1">
    <citation type="journal article" date="2024" name="Proc. Natl. Acad. Sci. U.S.A.">
        <title>Extraordinary preservation of gene collinearity over three hundred million years revealed in homosporous lycophytes.</title>
        <authorList>
            <person name="Li C."/>
            <person name="Wickell D."/>
            <person name="Kuo L.Y."/>
            <person name="Chen X."/>
            <person name="Nie B."/>
            <person name="Liao X."/>
            <person name="Peng D."/>
            <person name="Ji J."/>
            <person name="Jenkins J."/>
            <person name="Williams M."/>
            <person name="Shu S."/>
            <person name="Plott C."/>
            <person name="Barry K."/>
            <person name="Rajasekar S."/>
            <person name="Grimwood J."/>
            <person name="Han X."/>
            <person name="Sun S."/>
            <person name="Hou Z."/>
            <person name="He W."/>
            <person name="Dai G."/>
            <person name="Sun C."/>
            <person name="Schmutz J."/>
            <person name="Leebens-Mack J.H."/>
            <person name="Li F.W."/>
            <person name="Wang L."/>
        </authorList>
    </citation>
    <scope>NUCLEOTIDE SEQUENCE [LARGE SCALE GENOMIC DNA]</scope>
    <source>
        <strain evidence="2">cv. PW_Plant_1</strain>
    </source>
</reference>
<accession>A0ACC2AP13</accession>
<proteinExistence type="predicted"/>